<evidence type="ECO:0000313" key="2">
    <source>
        <dbReference type="EMBL" id="GBG30689.1"/>
    </source>
</evidence>
<dbReference type="PANTHER" id="PTHR45036:SF1">
    <property type="entry name" value="METHYLTRANSFERASE LIKE 7A"/>
    <property type="match status" value="1"/>
</dbReference>
<evidence type="ECO:0000313" key="3">
    <source>
        <dbReference type="Proteomes" id="UP000241890"/>
    </source>
</evidence>
<evidence type="ECO:0000256" key="1">
    <source>
        <dbReference type="SAM" id="Phobius"/>
    </source>
</evidence>
<dbReference type="PANTHER" id="PTHR45036">
    <property type="entry name" value="METHYLTRANSFERASE LIKE 7B"/>
    <property type="match status" value="1"/>
</dbReference>
<keyword evidence="3" id="KW-1185">Reference proteome</keyword>
<gene>
    <name evidence="2" type="ORF">FCC1311_069092</name>
</gene>
<dbReference type="GO" id="GO:0008168">
    <property type="term" value="F:methyltransferase activity"/>
    <property type="evidence" value="ECO:0007669"/>
    <property type="project" value="UniProtKB-KW"/>
</dbReference>
<sequence length="300" mass="33401">MACVQRPGFGHERKLKQDLVRESPLVSSIKLLIPLMVFPLMFIAAFYKILPLMIVYLGVSLGLGYYFAQSNVDFVISLSRPSFESASEHSLGALRSQLLLGLRGKVLDLSPGSSYALHAYYTAPKNKVTSVTTFETNDTLRKLAERRAAAMQERHGVPTRIVQGVSRDNFLQKQLEEQGESSQDVIVSYAFLNQVSDTAEQVELIFKLLRPGGTLVFMESEPYDEDTLDRMLQSLFRGIYKTLSNGTDCMRPILPVLQQQTGWDVLVTSIEASELLFSSNLKMGYAIKKATGSEAEPTSL</sequence>
<dbReference type="Gene3D" id="3.40.50.150">
    <property type="entry name" value="Vaccinia Virus protein VP39"/>
    <property type="match status" value="1"/>
</dbReference>
<keyword evidence="2" id="KW-0808">Transferase</keyword>
<keyword evidence="1" id="KW-0472">Membrane</keyword>
<comment type="caution">
    <text evidence="2">The sequence shown here is derived from an EMBL/GenBank/DDBJ whole genome shotgun (WGS) entry which is preliminary data.</text>
</comment>
<proteinExistence type="predicted"/>
<dbReference type="CDD" id="cd02440">
    <property type="entry name" value="AdoMet_MTases"/>
    <property type="match status" value="1"/>
</dbReference>
<keyword evidence="1" id="KW-0812">Transmembrane</keyword>
<dbReference type="AlphaFoldDB" id="A0A2R5GK38"/>
<dbReference type="InterPro" id="IPR052356">
    <property type="entry name" value="Thiol_S-MT"/>
</dbReference>
<accession>A0A2R5GK38</accession>
<dbReference type="Pfam" id="PF13489">
    <property type="entry name" value="Methyltransf_23"/>
    <property type="match status" value="1"/>
</dbReference>
<name>A0A2R5GK38_9STRA</name>
<dbReference type="OrthoDB" id="540004at2759"/>
<keyword evidence="2" id="KW-0489">Methyltransferase</keyword>
<feature type="transmembrane region" description="Helical" evidence="1">
    <location>
        <begin position="50"/>
        <end position="68"/>
    </location>
</feature>
<dbReference type="InParanoid" id="A0A2R5GK38"/>
<dbReference type="SUPFAM" id="SSF53335">
    <property type="entry name" value="S-adenosyl-L-methionine-dependent methyltransferases"/>
    <property type="match status" value="1"/>
</dbReference>
<organism evidence="2 3">
    <name type="scientific">Hondaea fermentalgiana</name>
    <dbReference type="NCBI Taxonomy" id="2315210"/>
    <lineage>
        <taxon>Eukaryota</taxon>
        <taxon>Sar</taxon>
        <taxon>Stramenopiles</taxon>
        <taxon>Bigyra</taxon>
        <taxon>Labyrinthulomycetes</taxon>
        <taxon>Thraustochytrida</taxon>
        <taxon>Thraustochytriidae</taxon>
        <taxon>Hondaea</taxon>
    </lineage>
</organism>
<dbReference type="EMBL" id="BEYU01000082">
    <property type="protein sequence ID" value="GBG30689.1"/>
    <property type="molecule type" value="Genomic_DNA"/>
</dbReference>
<dbReference type="GO" id="GO:0032259">
    <property type="term" value="P:methylation"/>
    <property type="evidence" value="ECO:0007669"/>
    <property type="project" value="UniProtKB-KW"/>
</dbReference>
<dbReference type="InterPro" id="IPR029063">
    <property type="entry name" value="SAM-dependent_MTases_sf"/>
</dbReference>
<reference evidence="2 3" key="1">
    <citation type="submission" date="2017-12" db="EMBL/GenBank/DDBJ databases">
        <title>Sequencing, de novo assembly and annotation of complete genome of a new Thraustochytrid species, strain FCC1311.</title>
        <authorList>
            <person name="Sedici K."/>
            <person name="Godart F."/>
            <person name="Aiese Cigliano R."/>
            <person name="Sanseverino W."/>
            <person name="Barakat M."/>
            <person name="Ortet P."/>
            <person name="Marechal E."/>
            <person name="Cagnac O."/>
            <person name="Amato A."/>
        </authorList>
    </citation>
    <scope>NUCLEOTIDE SEQUENCE [LARGE SCALE GENOMIC DNA]</scope>
</reference>
<feature type="transmembrane region" description="Helical" evidence="1">
    <location>
        <begin position="25"/>
        <end position="43"/>
    </location>
</feature>
<protein>
    <submittedName>
        <fullName evidence="2">Methyltransferase-like protein 7B</fullName>
    </submittedName>
</protein>
<keyword evidence="1" id="KW-1133">Transmembrane helix</keyword>
<dbReference type="Proteomes" id="UP000241890">
    <property type="component" value="Unassembled WGS sequence"/>
</dbReference>